<gene>
    <name evidence="2" type="ORF">GCM10009839_14860</name>
</gene>
<accession>A0ABN2TSH0</accession>
<comment type="caution">
    <text evidence="2">The sequence shown here is derived from an EMBL/GenBank/DDBJ whole genome shotgun (WGS) entry which is preliminary data.</text>
</comment>
<feature type="region of interest" description="Disordered" evidence="1">
    <location>
        <begin position="190"/>
        <end position="211"/>
    </location>
</feature>
<organism evidence="2 3">
    <name type="scientific">Catenulispora yoronensis</name>
    <dbReference type="NCBI Taxonomy" id="450799"/>
    <lineage>
        <taxon>Bacteria</taxon>
        <taxon>Bacillati</taxon>
        <taxon>Actinomycetota</taxon>
        <taxon>Actinomycetes</taxon>
        <taxon>Catenulisporales</taxon>
        <taxon>Catenulisporaceae</taxon>
        <taxon>Catenulispora</taxon>
    </lineage>
</organism>
<evidence type="ECO:0000256" key="1">
    <source>
        <dbReference type="SAM" id="MobiDB-lite"/>
    </source>
</evidence>
<feature type="compositionally biased region" description="Pro residues" evidence="1">
    <location>
        <begin position="195"/>
        <end position="208"/>
    </location>
</feature>
<sequence length="315" mass="32002">MTARRSSATERRGIGGFTPRPAALSVGVLAIALAATGCASRNANTAGMASPLNQDTAAIARDGGLPHPPAAAPQAALAANNTVTALPSATVVVPPPGTTTVVDTGGNLADQIVLKLVPGAFTIGLTPRANPAAPKPALEVVGMPTWLWIEGVPPALQTTVTVAGVVNTVIDQAVIDQVDWSTDKGSLFRCGGGTPTPPTTPATTPPVTPTTTYPTPSPGLGYGIPYDLGFNPTASGQPNACVNTFSSPYYTKANGKTQDGVYALTAKVYWHISCTRIDTNGVATTVVLPKSYTGNLLTPSTPIRVGEIQALATSP</sequence>
<name>A0ABN2TSH0_9ACTN</name>
<proteinExistence type="predicted"/>
<protein>
    <submittedName>
        <fullName evidence="2">Uncharacterized protein</fullName>
    </submittedName>
</protein>
<dbReference type="RefSeq" id="WP_344664758.1">
    <property type="nucleotide sequence ID" value="NZ_BAAAQN010000006.1"/>
</dbReference>
<evidence type="ECO:0000313" key="2">
    <source>
        <dbReference type="EMBL" id="GAA2019411.1"/>
    </source>
</evidence>
<keyword evidence="3" id="KW-1185">Reference proteome</keyword>
<dbReference type="Proteomes" id="UP001500751">
    <property type="component" value="Unassembled WGS sequence"/>
</dbReference>
<evidence type="ECO:0000313" key="3">
    <source>
        <dbReference type="Proteomes" id="UP001500751"/>
    </source>
</evidence>
<reference evidence="2 3" key="1">
    <citation type="journal article" date="2019" name="Int. J. Syst. Evol. Microbiol.">
        <title>The Global Catalogue of Microorganisms (GCM) 10K type strain sequencing project: providing services to taxonomists for standard genome sequencing and annotation.</title>
        <authorList>
            <consortium name="The Broad Institute Genomics Platform"/>
            <consortium name="The Broad Institute Genome Sequencing Center for Infectious Disease"/>
            <person name="Wu L."/>
            <person name="Ma J."/>
        </authorList>
    </citation>
    <scope>NUCLEOTIDE SEQUENCE [LARGE SCALE GENOMIC DNA]</scope>
    <source>
        <strain evidence="2 3">JCM 16014</strain>
    </source>
</reference>
<dbReference type="EMBL" id="BAAAQN010000006">
    <property type="protein sequence ID" value="GAA2019411.1"/>
    <property type="molecule type" value="Genomic_DNA"/>
</dbReference>